<name>A0ABT3J9E3_9RHOB</name>
<feature type="repeat" description="TPR" evidence="1">
    <location>
        <begin position="120"/>
        <end position="153"/>
    </location>
</feature>
<keyword evidence="3" id="KW-1185">Reference proteome</keyword>
<keyword evidence="1" id="KW-0802">TPR repeat</keyword>
<proteinExistence type="predicted"/>
<evidence type="ECO:0000313" key="3">
    <source>
        <dbReference type="Proteomes" id="UP001207582"/>
    </source>
</evidence>
<sequence length="290" mass="32086">MKNGKTITPTTEEGVKRLAKRIKAETGIPHAEALDRAAKQGGFHNYHHFLNRPSDTPAGPFPLQAWRRITALADPLMHLPRKSIKALERAVAAERKALGEAFFEEEKGYFYGLLETRDYMRAEYHLAFQLRADGEADRAVQIFKQMIELNPNDNLGVRSALVTDLLAANDPDEAGRVLGAFEGDTTPGILYGRILHTMLTDGPDAEVEELIRIGMRFEPHVLKGLAGQTLEEDSNPASGIISGGSSEAIAYLVLSRELWGRHQGRVARILEIAAELERRVDRSAEPVLGM</sequence>
<evidence type="ECO:0000256" key="1">
    <source>
        <dbReference type="PROSITE-ProRule" id="PRU00339"/>
    </source>
</evidence>
<protein>
    <recommendedName>
        <fullName evidence="4">Tetratricopeptide repeat protein</fullName>
    </recommendedName>
</protein>
<dbReference type="Gene3D" id="1.25.40.10">
    <property type="entry name" value="Tetratricopeptide repeat domain"/>
    <property type="match status" value="1"/>
</dbReference>
<reference evidence="2 3" key="1">
    <citation type="submission" date="2022-10" db="EMBL/GenBank/DDBJ databases">
        <title>Defluviimonas sp. CAU 1641 isolated from mud.</title>
        <authorList>
            <person name="Kim W."/>
        </authorList>
    </citation>
    <scope>NUCLEOTIDE SEQUENCE [LARGE SCALE GENOMIC DNA]</scope>
    <source>
        <strain evidence="2 3">CAU 1641</strain>
    </source>
</reference>
<evidence type="ECO:0008006" key="4">
    <source>
        <dbReference type="Google" id="ProtNLM"/>
    </source>
</evidence>
<gene>
    <name evidence="2" type="ORF">OM960_22555</name>
</gene>
<dbReference type="InterPro" id="IPR011990">
    <property type="entry name" value="TPR-like_helical_dom_sf"/>
</dbReference>
<evidence type="ECO:0000313" key="2">
    <source>
        <dbReference type="EMBL" id="MCW3784313.1"/>
    </source>
</evidence>
<accession>A0ABT3J9E3</accession>
<comment type="caution">
    <text evidence="2">The sequence shown here is derived from an EMBL/GenBank/DDBJ whole genome shotgun (WGS) entry which is preliminary data.</text>
</comment>
<dbReference type="SUPFAM" id="SSF48452">
    <property type="entry name" value="TPR-like"/>
    <property type="match status" value="1"/>
</dbReference>
<dbReference type="PROSITE" id="PS50005">
    <property type="entry name" value="TPR"/>
    <property type="match status" value="1"/>
</dbReference>
<dbReference type="RefSeq" id="WP_264773563.1">
    <property type="nucleotide sequence ID" value="NZ_JAPDOG010000038.1"/>
</dbReference>
<organism evidence="2 3">
    <name type="scientific">Defluviimonas salinarum</name>
    <dbReference type="NCBI Taxonomy" id="2992147"/>
    <lineage>
        <taxon>Bacteria</taxon>
        <taxon>Pseudomonadati</taxon>
        <taxon>Pseudomonadota</taxon>
        <taxon>Alphaproteobacteria</taxon>
        <taxon>Rhodobacterales</taxon>
        <taxon>Paracoccaceae</taxon>
        <taxon>Albidovulum</taxon>
    </lineage>
</organism>
<dbReference type="Proteomes" id="UP001207582">
    <property type="component" value="Unassembled WGS sequence"/>
</dbReference>
<dbReference type="InterPro" id="IPR019734">
    <property type="entry name" value="TPR_rpt"/>
</dbReference>
<dbReference type="EMBL" id="JAPDOG010000038">
    <property type="protein sequence ID" value="MCW3784313.1"/>
    <property type="molecule type" value="Genomic_DNA"/>
</dbReference>